<gene>
    <name evidence="2" type="ordered locus">PFLU_5086</name>
</gene>
<reference evidence="2" key="1">
    <citation type="journal article" date="2009" name="Genome Biol.">
        <title>Genomic and genetic analyses of diversity and plant interactions of Pseudomonas fluorescens.</title>
        <authorList>
            <person name="Silby M.W."/>
            <person name="Cerdeno-Tarraga A.M."/>
            <person name="Vernikos G.S."/>
            <person name="Giddens S.R."/>
            <person name="Jackson R.W."/>
            <person name="Preston G.M."/>
            <person name="Zhang X.X."/>
            <person name="Moon C.D."/>
            <person name="Gehrig S.M."/>
            <person name="Godfrey S.A."/>
            <person name="Knight C.G."/>
            <person name="Malone J.G."/>
            <person name="Robinson Z."/>
            <person name="Spiers A.J."/>
            <person name="Harris S."/>
            <person name="Challis G.L."/>
            <person name="Yaxley A.M."/>
            <person name="Harris D."/>
            <person name="Seeger K."/>
            <person name="Murphy L."/>
            <person name="Rutter S."/>
            <person name="Squares R."/>
            <person name="Quail M.A."/>
            <person name="Saunders E."/>
            <person name="Mavromatis K."/>
            <person name="Brettin T.S."/>
            <person name="Bentley S.D."/>
            <person name="Hothersall J."/>
            <person name="Stephens E."/>
            <person name="Thomas C.M."/>
            <person name="Parkhill J."/>
            <person name="Levy S.B."/>
            <person name="Rainey P.B."/>
            <person name="Thomson N.R."/>
        </authorList>
    </citation>
    <scope>NUCLEOTIDE SEQUENCE [LARGE SCALE GENOMIC DNA]</scope>
    <source>
        <strain evidence="2">SBW25</strain>
    </source>
</reference>
<evidence type="ECO:0000313" key="2">
    <source>
        <dbReference type="EMBL" id="CAY52095.1"/>
    </source>
</evidence>
<reference evidence="1" key="2">
    <citation type="submission" date="2023-10" db="EMBL/GenBank/DDBJ databases">
        <authorList>
            <person name="Fortmann-Grote C."/>
        </authorList>
    </citation>
    <scope>NUCLEOTIDE SEQUENCE</scope>
    <source>
        <strain evidence="1">SBW25</strain>
    </source>
</reference>
<dbReference type="AlphaFoldDB" id="C3K1P5"/>
<dbReference type="KEGG" id="pfs:PFLU_5086"/>
<organism evidence="2">
    <name type="scientific">Pseudomonas fluorescens (strain SBW25)</name>
    <dbReference type="NCBI Taxonomy" id="216595"/>
    <lineage>
        <taxon>Bacteria</taxon>
        <taxon>Pseudomonadati</taxon>
        <taxon>Pseudomonadota</taxon>
        <taxon>Gammaproteobacteria</taxon>
        <taxon>Pseudomonadales</taxon>
        <taxon>Pseudomonadaceae</taxon>
        <taxon>Pseudomonas</taxon>
    </lineage>
</organism>
<protein>
    <submittedName>
        <fullName evidence="2">Uncharacterized protein</fullName>
    </submittedName>
</protein>
<dbReference type="Proteomes" id="UP001152918">
    <property type="component" value="Chromosome"/>
</dbReference>
<evidence type="ECO:0000313" key="1">
    <source>
        <dbReference type="EMBL" id="CAI2799235.1"/>
    </source>
</evidence>
<dbReference type="EMBL" id="OV986001">
    <property type="protein sequence ID" value="CAI2799235.1"/>
    <property type="molecule type" value="Genomic_DNA"/>
</dbReference>
<dbReference type="EMBL" id="AM181176">
    <property type="protein sequence ID" value="CAY52095.1"/>
    <property type="molecule type" value="Genomic_DNA"/>
</dbReference>
<name>C3K1P5_PSEFS</name>
<sequence>MIYMALHSCGWCADMRVTWEIGVTSMNALEERFVMIKAGVIDLKAFAYKDRYLPKAVIRHRQPLTQAV</sequence>
<accession>C3K1P5</accession>
<proteinExistence type="predicted"/>
<dbReference type="HOGENOM" id="CLU_2790791_0_0_6"/>